<keyword evidence="2" id="KW-0808">Transferase</keyword>
<dbReference type="EMBL" id="JACCHP010000012">
    <property type="protein sequence ID" value="MBH5399912.1"/>
    <property type="molecule type" value="Genomic_DNA"/>
</dbReference>
<accession>A0ABS0PRV7</accession>
<dbReference type="PANTHER" id="PTHR23416">
    <property type="entry name" value="SIALIC ACID SYNTHASE-RELATED"/>
    <property type="match status" value="1"/>
</dbReference>
<dbReference type="SUPFAM" id="SSF51161">
    <property type="entry name" value="Trimeric LpxA-like enzymes"/>
    <property type="match status" value="1"/>
</dbReference>
<name>A0ABS0PRV7_9BRAD</name>
<gene>
    <name evidence="3" type="primary">wcaF</name>
    <name evidence="3" type="ORF">HZZ13_19275</name>
</gene>
<dbReference type="InterPro" id="IPR051159">
    <property type="entry name" value="Hexapeptide_acetyltransf"/>
</dbReference>
<dbReference type="CDD" id="cd05825">
    <property type="entry name" value="LbH_wcaF_like"/>
    <property type="match status" value="1"/>
</dbReference>
<comment type="caution">
    <text evidence="3">The sequence shown here is derived from an EMBL/GenBank/DDBJ whole genome shotgun (WGS) entry which is preliminary data.</text>
</comment>
<reference evidence="3 4" key="1">
    <citation type="submission" date="2020-07" db="EMBL/GenBank/DDBJ databases">
        <title>Bradyrhizobium diversity isolated from nodules of indigenous legumes of Western Australia.</title>
        <authorList>
            <person name="Klepa M.S."/>
        </authorList>
    </citation>
    <scope>NUCLEOTIDE SEQUENCE [LARGE SCALE GENOMIC DNA]</scope>
    <source>
        <strain evidence="3 4">CNPSo 4010</strain>
    </source>
</reference>
<dbReference type="Proteomes" id="UP000807370">
    <property type="component" value="Unassembled WGS sequence"/>
</dbReference>
<proteinExistence type="inferred from homology"/>
<comment type="similarity">
    <text evidence="1">Belongs to the transferase hexapeptide repeat family.</text>
</comment>
<dbReference type="NCBIfam" id="NF007797">
    <property type="entry name" value="PRK10502.1"/>
    <property type="match status" value="1"/>
</dbReference>
<organism evidence="3 4">
    <name type="scientific">Bradyrhizobium agreste</name>
    <dbReference type="NCBI Taxonomy" id="2751811"/>
    <lineage>
        <taxon>Bacteria</taxon>
        <taxon>Pseudomonadati</taxon>
        <taxon>Pseudomonadota</taxon>
        <taxon>Alphaproteobacteria</taxon>
        <taxon>Hyphomicrobiales</taxon>
        <taxon>Nitrobacteraceae</taxon>
        <taxon>Bradyrhizobium</taxon>
    </lineage>
</organism>
<evidence type="ECO:0000313" key="4">
    <source>
        <dbReference type="Proteomes" id="UP000807370"/>
    </source>
</evidence>
<evidence type="ECO:0000256" key="1">
    <source>
        <dbReference type="ARBA" id="ARBA00007274"/>
    </source>
</evidence>
<evidence type="ECO:0000256" key="2">
    <source>
        <dbReference type="ARBA" id="ARBA00022679"/>
    </source>
</evidence>
<dbReference type="PANTHER" id="PTHR23416:SF23">
    <property type="entry name" value="ACETYLTRANSFERASE C18B11.09C-RELATED"/>
    <property type="match status" value="1"/>
</dbReference>
<dbReference type="InterPro" id="IPR011004">
    <property type="entry name" value="Trimer_LpxA-like_sf"/>
</dbReference>
<sequence>MPDADGVRVQDLSRYANPKGLRGRSALFVQLWWIVEALLVRPTPQILFAWRRFVLRLFGAKIGPGVLIRPSVRIVYPWKVSIGANSWIGDDVHLYSLGEIDIGHDVVVSQGTYLCTGSHDHRAPDFPIFVRPIVIEPEAWVAAQCFIAPGVRIGRGAVVQARAVVMRDVSAGTIVGGHPAAVIGSRPM</sequence>
<dbReference type="Gene3D" id="2.160.10.10">
    <property type="entry name" value="Hexapeptide repeat proteins"/>
    <property type="match status" value="1"/>
</dbReference>
<protein>
    <submittedName>
        <fullName evidence="3">Colanic acid biosynthesis acetyltransferase WcaF</fullName>
    </submittedName>
</protein>
<keyword evidence="4" id="KW-1185">Reference proteome</keyword>
<evidence type="ECO:0000313" key="3">
    <source>
        <dbReference type="EMBL" id="MBH5399912.1"/>
    </source>
</evidence>